<evidence type="ECO:0000313" key="3">
    <source>
        <dbReference type="Proteomes" id="UP000285301"/>
    </source>
</evidence>
<reference evidence="1" key="2">
    <citation type="submission" date="2018-11" db="EMBL/GenBank/DDBJ databases">
        <title>Trombidioid mite genomics.</title>
        <authorList>
            <person name="Dong X."/>
        </authorList>
    </citation>
    <scope>NUCLEOTIDE SEQUENCE</scope>
    <source>
        <strain evidence="1">UoL-WK</strain>
    </source>
</reference>
<dbReference type="EMBL" id="NCKU01000577">
    <property type="protein sequence ID" value="RWS14973.1"/>
    <property type="molecule type" value="Genomic_DNA"/>
</dbReference>
<keyword evidence="3" id="KW-1185">Reference proteome</keyword>
<dbReference type="STRING" id="1965070.A0A3S3SBC7"/>
<dbReference type="EMBL" id="NCKU01001113">
    <property type="protein sequence ID" value="RWS13057.1"/>
    <property type="molecule type" value="Genomic_DNA"/>
</dbReference>
<reference evidence="1 3" key="1">
    <citation type="journal article" date="2018" name="Gigascience">
        <title>Genomes of trombidid mites reveal novel predicted allergens and laterally-transferred genes associated with secondary metabolism.</title>
        <authorList>
            <person name="Dong X."/>
            <person name="Chaisiri K."/>
            <person name="Xia D."/>
            <person name="Armstrong S.D."/>
            <person name="Fang Y."/>
            <person name="Donnelly M.J."/>
            <person name="Kadowaki T."/>
            <person name="McGarry J.W."/>
            <person name="Darby A.C."/>
            <person name="Makepeace B.L."/>
        </authorList>
    </citation>
    <scope>NUCLEOTIDE SEQUENCE [LARGE SCALE GENOMIC DNA]</scope>
    <source>
        <strain evidence="1">UoL-WK</strain>
    </source>
</reference>
<evidence type="ECO:0000313" key="2">
    <source>
        <dbReference type="EMBL" id="RWS14973.1"/>
    </source>
</evidence>
<name>A0A3S3SBC7_9ACAR</name>
<proteinExistence type="predicted"/>
<dbReference type="AlphaFoldDB" id="A0A3S3SBC7"/>
<dbReference type="OrthoDB" id="6343941at2759"/>
<gene>
    <name evidence="1" type="ORF">B4U79_04271</name>
    <name evidence="2" type="ORF">B4U79_15329</name>
</gene>
<evidence type="ECO:0000313" key="1">
    <source>
        <dbReference type="EMBL" id="RWS13057.1"/>
    </source>
</evidence>
<sequence>MMGIYRTAIDKELLKSNASHVRLITTDLDSEGTYACEVSTESPSFTTLRNEKQMKVFAYATLIRRFKSGYLKRVHRYSQANRMELIFETWRSICSLFLGNENARYVILKRKANKELIHYATETVNSSLKIARLGLQFHASHYYFHKGVLRLQCISEIILVYQFESYRSLIGGTPKNTSNNGHYTWSKGWSSTSDEETPIILGGKEKYQVGQLMDLNCTTRFQEASLKWYIKSEEMQELKLRCLAIHRRMIERKSTILGITTYENEERLQVSPNTENYANRAKQGWTNV</sequence>
<accession>A0A3S3SBC7</accession>
<protein>
    <recommendedName>
        <fullName evidence="4">Ig-like domain-containing protein</fullName>
    </recommendedName>
</protein>
<comment type="caution">
    <text evidence="1">The sequence shown here is derived from an EMBL/GenBank/DDBJ whole genome shotgun (WGS) entry which is preliminary data.</text>
</comment>
<dbReference type="PANTHER" id="PTHR21261">
    <property type="entry name" value="BEAT PROTEIN"/>
    <property type="match status" value="1"/>
</dbReference>
<evidence type="ECO:0008006" key="4">
    <source>
        <dbReference type="Google" id="ProtNLM"/>
    </source>
</evidence>
<dbReference type="Proteomes" id="UP000285301">
    <property type="component" value="Unassembled WGS sequence"/>
</dbReference>
<organism evidence="1 3">
    <name type="scientific">Dinothrombium tinctorium</name>
    <dbReference type="NCBI Taxonomy" id="1965070"/>
    <lineage>
        <taxon>Eukaryota</taxon>
        <taxon>Metazoa</taxon>
        <taxon>Ecdysozoa</taxon>
        <taxon>Arthropoda</taxon>
        <taxon>Chelicerata</taxon>
        <taxon>Arachnida</taxon>
        <taxon>Acari</taxon>
        <taxon>Acariformes</taxon>
        <taxon>Trombidiformes</taxon>
        <taxon>Prostigmata</taxon>
        <taxon>Anystina</taxon>
        <taxon>Parasitengona</taxon>
        <taxon>Trombidioidea</taxon>
        <taxon>Trombidiidae</taxon>
        <taxon>Dinothrombium</taxon>
    </lineage>
</organism>
<dbReference type="PANTHER" id="PTHR21261:SF15">
    <property type="entry name" value="BEATEN PATH IIIA, ISOFORM D-RELATED"/>
    <property type="match status" value="1"/>
</dbReference>